<dbReference type="PRINTS" id="PR00463">
    <property type="entry name" value="EP450I"/>
</dbReference>
<dbReference type="GO" id="GO:0005737">
    <property type="term" value="C:cytoplasm"/>
    <property type="evidence" value="ECO:0007669"/>
    <property type="project" value="TreeGrafter"/>
</dbReference>
<dbReference type="InterPro" id="IPR002401">
    <property type="entry name" value="Cyt_P450_E_grp-I"/>
</dbReference>
<dbReference type="GO" id="GO:0005506">
    <property type="term" value="F:iron ion binding"/>
    <property type="evidence" value="ECO:0007669"/>
    <property type="project" value="InterPro"/>
</dbReference>
<dbReference type="WBParaSite" id="PSAMB.scaffold3306size18828.g20998.t1">
    <property type="protein sequence ID" value="PSAMB.scaffold3306size18828.g20998.t1"/>
    <property type="gene ID" value="PSAMB.scaffold3306size18828.g20998"/>
</dbReference>
<dbReference type="SUPFAM" id="SSF48264">
    <property type="entry name" value="Cytochrome P450"/>
    <property type="match status" value="1"/>
</dbReference>
<evidence type="ECO:0000256" key="8">
    <source>
        <dbReference type="RuleBase" id="RU000461"/>
    </source>
</evidence>
<comment type="similarity">
    <text evidence="2 8">Belongs to the cytochrome P450 family.</text>
</comment>
<evidence type="ECO:0000256" key="1">
    <source>
        <dbReference type="ARBA" id="ARBA00001971"/>
    </source>
</evidence>
<dbReference type="PRINTS" id="PR00385">
    <property type="entry name" value="P450"/>
</dbReference>
<dbReference type="PROSITE" id="PS00086">
    <property type="entry name" value="CYTOCHROME_P450"/>
    <property type="match status" value="1"/>
</dbReference>
<dbReference type="AlphaFoldDB" id="A0A914W8C6"/>
<dbReference type="Proteomes" id="UP000887566">
    <property type="component" value="Unplaced"/>
</dbReference>
<protein>
    <submittedName>
        <fullName evidence="10">Cytochrome P450</fullName>
    </submittedName>
</protein>
<dbReference type="GO" id="GO:0006082">
    <property type="term" value="P:organic acid metabolic process"/>
    <property type="evidence" value="ECO:0007669"/>
    <property type="project" value="TreeGrafter"/>
</dbReference>
<dbReference type="InterPro" id="IPR001128">
    <property type="entry name" value="Cyt_P450"/>
</dbReference>
<reference evidence="10" key="1">
    <citation type="submission" date="2022-11" db="UniProtKB">
        <authorList>
            <consortium name="WormBaseParasite"/>
        </authorList>
    </citation>
    <scope>IDENTIFICATION</scope>
</reference>
<dbReference type="GO" id="GO:0006805">
    <property type="term" value="P:xenobiotic metabolic process"/>
    <property type="evidence" value="ECO:0007669"/>
    <property type="project" value="TreeGrafter"/>
</dbReference>
<keyword evidence="9" id="KW-1185">Reference proteome</keyword>
<dbReference type="InterPro" id="IPR036396">
    <property type="entry name" value="Cyt_P450_sf"/>
</dbReference>
<evidence type="ECO:0000256" key="7">
    <source>
        <dbReference type="PIRSR" id="PIRSR602401-1"/>
    </source>
</evidence>
<keyword evidence="6 8" id="KW-0503">Monooxygenase</keyword>
<evidence type="ECO:0000256" key="4">
    <source>
        <dbReference type="ARBA" id="ARBA00023002"/>
    </source>
</evidence>
<feature type="binding site" description="axial binding residue" evidence="7">
    <location>
        <position position="438"/>
    </location>
    <ligand>
        <name>heme</name>
        <dbReference type="ChEBI" id="CHEBI:30413"/>
    </ligand>
    <ligandPart>
        <name>Fe</name>
        <dbReference type="ChEBI" id="CHEBI:18248"/>
    </ligandPart>
</feature>
<organism evidence="9 10">
    <name type="scientific">Plectus sambesii</name>
    <dbReference type="NCBI Taxonomy" id="2011161"/>
    <lineage>
        <taxon>Eukaryota</taxon>
        <taxon>Metazoa</taxon>
        <taxon>Ecdysozoa</taxon>
        <taxon>Nematoda</taxon>
        <taxon>Chromadorea</taxon>
        <taxon>Plectida</taxon>
        <taxon>Plectina</taxon>
        <taxon>Plectoidea</taxon>
        <taxon>Plectidae</taxon>
        <taxon>Plectus</taxon>
    </lineage>
</organism>
<evidence type="ECO:0000256" key="5">
    <source>
        <dbReference type="ARBA" id="ARBA00023004"/>
    </source>
</evidence>
<dbReference type="PANTHER" id="PTHR24300">
    <property type="entry name" value="CYTOCHROME P450 508A4-RELATED"/>
    <property type="match status" value="1"/>
</dbReference>
<name>A0A914W8C6_9BILA</name>
<keyword evidence="4 8" id="KW-0560">Oxidoreductase</keyword>
<evidence type="ECO:0000256" key="2">
    <source>
        <dbReference type="ARBA" id="ARBA00010617"/>
    </source>
</evidence>
<keyword evidence="7 8" id="KW-0349">Heme</keyword>
<dbReference type="FunFam" id="1.10.630.10:FF:000036">
    <property type="entry name" value="CYtochrome P450 family"/>
    <property type="match status" value="1"/>
</dbReference>
<dbReference type="InterPro" id="IPR050182">
    <property type="entry name" value="Cytochrome_P450_fam2"/>
</dbReference>
<dbReference type="GO" id="GO:0016712">
    <property type="term" value="F:oxidoreductase activity, acting on paired donors, with incorporation or reduction of molecular oxygen, reduced flavin or flavoprotein as one donor, and incorporation of one atom of oxygen"/>
    <property type="evidence" value="ECO:0007669"/>
    <property type="project" value="TreeGrafter"/>
</dbReference>
<evidence type="ECO:0000313" key="10">
    <source>
        <dbReference type="WBParaSite" id="PSAMB.scaffold3306size18828.g20998.t1"/>
    </source>
</evidence>
<dbReference type="GO" id="GO:0020037">
    <property type="term" value="F:heme binding"/>
    <property type="evidence" value="ECO:0007669"/>
    <property type="project" value="InterPro"/>
</dbReference>
<dbReference type="Gene3D" id="1.10.630.10">
    <property type="entry name" value="Cytochrome P450"/>
    <property type="match status" value="1"/>
</dbReference>
<dbReference type="PANTHER" id="PTHR24300:SF338">
    <property type="entry name" value="CYTOCHROME P450 CYP36A1-RELATED"/>
    <property type="match status" value="1"/>
</dbReference>
<keyword evidence="5 7" id="KW-0408">Iron</keyword>
<dbReference type="InterPro" id="IPR017972">
    <property type="entry name" value="Cyt_P450_CS"/>
</dbReference>
<evidence type="ECO:0000256" key="6">
    <source>
        <dbReference type="ARBA" id="ARBA00023033"/>
    </source>
</evidence>
<evidence type="ECO:0000256" key="3">
    <source>
        <dbReference type="ARBA" id="ARBA00022723"/>
    </source>
</evidence>
<dbReference type="Pfam" id="PF00067">
    <property type="entry name" value="p450"/>
    <property type="match status" value="1"/>
</dbReference>
<sequence length="495" mass="57550">MLVGLVFASFIAYFFFHHLYGKRRNLPPGPTPWPVFGNIFHLDAKYPDRQLVEWKKIYGPVFTVWLPGPMVIVADYDVMKETFVKQGEPYSGRPNSVLNNELYRGNYGLFFATGLIWKENRRFTLHVLRDFGFGRNTLEPLVMEQARELVSELHKTTKPINIRDPFLTAMGNVINMLVFGFAFKFEDQRLMLFKDIFEEYSRIFSSNLGMLVEICPWLRHLDQIVLNIGWKRLMTNYQRVFDYIKQEIDEHRRTLDADQPPRDYADAYLMEMEKRTKAGEGDLFTDWQMTTTIHDLWSAGFETTVTTLQCGILLLLNNPSVQEKLHEEIDRVIGREQELSMDDQQRLPYLCATVQELQRAANIVPLSVQHTVTDDVIINGHRIPKGTTVIPQTASLHSDPELFHEPEKFRPERFIDDTSGHFIRSEHVLPFSLGKRACVGEHLARMELFLFLGTLMQRCEFRPVDENRPPPIDYIPGLARSPVPFLCIVSPRRPI</sequence>
<keyword evidence="3 7" id="KW-0479">Metal-binding</keyword>
<comment type="cofactor">
    <cofactor evidence="1 7">
        <name>heme</name>
        <dbReference type="ChEBI" id="CHEBI:30413"/>
    </cofactor>
</comment>
<accession>A0A914W8C6</accession>
<proteinExistence type="inferred from homology"/>
<evidence type="ECO:0000313" key="9">
    <source>
        <dbReference type="Proteomes" id="UP000887566"/>
    </source>
</evidence>